<sequence>MSSAKLKCTHRTSNYNFNSNTNATLKHVDSSDTNITTTTNTNTNTTSPSLVYHITNNNCQTVNINGLTESGINLDREDDVHRGHSQADATPDVTDAQRQNHRDEAPVAEPAPATVGMISYPAFLTALAIGASWIHQAFLGVSGIMSRSAAVEGVADDTQITGEVTDEDEA</sequence>
<proteinExistence type="predicted"/>
<evidence type="ECO:0000256" key="1">
    <source>
        <dbReference type="SAM" id="MobiDB-lite"/>
    </source>
</evidence>
<feature type="region of interest" description="Disordered" evidence="1">
    <location>
        <begin position="80"/>
        <end position="109"/>
    </location>
</feature>
<evidence type="ECO:0000313" key="3">
    <source>
        <dbReference type="Proteomes" id="UP001437256"/>
    </source>
</evidence>
<keyword evidence="3" id="KW-1185">Reference proteome</keyword>
<organism evidence="2 3">
    <name type="scientific">Marasmius tenuissimus</name>
    <dbReference type="NCBI Taxonomy" id="585030"/>
    <lineage>
        <taxon>Eukaryota</taxon>
        <taxon>Fungi</taxon>
        <taxon>Dikarya</taxon>
        <taxon>Basidiomycota</taxon>
        <taxon>Agaricomycotina</taxon>
        <taxon>Agaricomycetes</taxon>
        <taxon>Agaricomycetidae</taxon>
        <taxon>Agaricales</taxon>
        <taxon>Marasmiineae</taxon>
        <taxon>Marasmiaceae</taxon>
        <taxon>Marasmius</taxon>
    </lineage>
</organism>
<accession>A0ABR2ZT39</accession>
<dbReference type="EMBL" id="JBBXMP010000065">
    <property type="protein sequence ID" value="KAL0064214.1"/>
    <property type="molecule type" value="Genomic_DNA"/>
</dbReference>
<reference evidence="2 3" key="1">
    <citation type="submission" date="2024-05" db="EMBL/GenBank/DDBJ databases">
        <title>A draft genome resource for the thread blight pathogen Marasmius tenuissimus strain MS-2.</title>
        <authorList>
            <person name="Yulfo-Soto G.E."/>
            <person name="Baruah I.K."/>
            <person name="Amoako-Attah I."/>
            <person name="Bukari Y."/>
            <person name="Meinhardt L.W."/>
            <person name="Bailey B.A."/>
            <person name="Cohen S.P."/>
        </authorList>
    </citation>
    <scope>NUCLEOTIDE SEQUENCE [LARGE SCALE GENOMIC DNA]</scope>
    <source>
        <strain evidence="2 3">MS-2</strain>
    </source>
</reference>
<evidence type="ECO:0000313" key="2">
    <source>
        <dbReference type="EMBL" id="KAL0064214.1"/>
    </source>
</evidence>
<comment type="caution">
    <text evidence="2">The sequence shown here is derived from an EMBL/GenBank/DDBJ whole genome shotgun (WGS) entry which is preliminary data.</text>
</comment>
<protein>
    <submittedName>
        <fullName evidence="2">Uncharacterized protein</fullName>
    </submittedName>
</protein>
<dbReference type="Proteomes" id="UP001437256">
    <property type="component" value="Unassembled WGS sequence"/>
</dbReference>
<name>A0ABR2ZT39_9AGAR</name>
<gene>
    <name evidence="2" type="ORF">AAF712_008794</name>
</gene>